<dbReference type="PANTHER" id="PTHR46260">
    <property type="entry name" value="RING-TYPE DOMAIN-CONTAINING PROTEIN"/>
    <property type="match status" value="1"/>
</dbReference>
<evidence type="ECO:0000313" key="3">
    <source>
        <dbReference type="EMBL" id="CAB3259483.1"/>
    </source>
</evidence>
<sequence>MHFHFEPELFEKQRPRTGSSFGKDFQSSRTIPAQNRCYLLTPQDSVQSLQLDKTYVPHGGGMRGLFATKQHEVVRTPFHVSHQSAIVLHENKVMFFGGAHPNNKLGTTSIISFDEQVWKLEGNLNFPRTKASAVSVEGAVYIFGGTNTKVEYRTEMYVDGHCLHDKPKDLKQNRSFPYAVVIEEIIYLIGGDETASLQPRQSGNQLNFAAGNQMPFGATNQINFRARNQFNFGARNQTSVDAINTQTSEWYTVPPLNFLRTSFTASSVGNTIYVFGGCNNNRQRFNTGEFLDTSYDNPTWTVLPSTPIELRTATSFLLSNEEIIVLGGRSNQLCCFSTERHTWKFTFTNSQQEQQKLGQAVIGSKMFGFGM</sequence>
<protein>
    <submittedName>
        <fullName evidence="3">Kelch-like protein 12</fullName>
    </submittedName>
</protein>
<keyword evidence="1" id="KW-0880">Kelch repeat</keyword>
<dbReference type="InterPro" id="IPR051746">
    <property type="entry name" value="Kelch_domain_containing_8"/>
</dbReference>
<dbReference type="InterPro" id="IPR006652">
    <property type="entry name" value="Kelch_1"/>
</dbReference>
<evidence type="ECO:0000256" key="1">
    <source>
        <dbReference type="ARBA" id="ARBA00022441"/>
    </source>
</evidence>
<proteinExistence type="evidence at transcript level"/>
<dbReference type="PANTHER" id="PTHR46260:SF3">
    <property type="entry name" value="RING-TYPE DOMAIN-CONTAINING PROTEIN"/>
    <property type="match status" value="1"/>
</dbReference>
<dbReference type="Pfam" id="PF01344">
    <property type="entry name" value="Kelch_1"/>
    <property type="match status" value="1"/>
</dbReference>
<organism evidence="3">
    <name type="scientific">Phallusia mammillata</name>
    <dbReference type="NCBI Taxonomy" id="59560"/>
    <lineage>
        <taxon>Eukaryota</taxon>
        <taxon>Metazoa</taxon>
        <taxon>Chordata</taxon>
        <taxon>Tunicata</taxon>
        <taxon>Ascidiacea</taxon>
        <taxon>Phlebobranchia</taxon>
        <taxon>Ascidiidae</taxon>
        <taxon>Phallusia</taxon>
    </lineage>
</organism>
<dbReference type="AlphaFoldDB" id="A0A6F9DGL8"/>
<dbReference type="SUPFAM" id="SSF117281">
    <property type="entry name" value="Kelch motif"/>
    <property type="match status" value="2"/>
</dbReference>
<evidence type="ECO:0000256" key="2">
    <source>
        <dbReference type="ARBA" id="ARBA00022737"/>
    </source>
</evidence>
<dbReference type="Gene3D" id="2.120.10.80">
    <property type="entry name" value="Kelch-type beta propeller"/>
    <property type="match status" value="1"/>
</dbReference>
<keyword evidence="2" id="KW-0677">Repeat</keyword>
<reference evidence="3" key="1">
    <citation type="submission" date="2020-04" db="EMBL/GenBank/DDBJ databases">
        <authorList>
            <person name="Neveu A P."/>
        </authorList>
    </citation>
    <scope>NUCLEOTIDE SEQUENCE</scope>
    <source>
        <tissue evidence="3">Whole embryo</tissue>
    </source>
</reference>
<dbReference type="EMBL" id="LR786266">
    <property type="protein sequence ID" value="CAB3259483.1"/>
    <property type="molecule type" value="mRNA"/>
</dbReference>
<gene>
    <name evidence="3" type="primary">Klhl12-022</name>
</gene>
<name>A0A6F9DGL8_9ASCI</name>
<dbReference type="InterPro" id="IPR015915">
    <property type="entry name" value="Kelch-typ_b-propeller"/>
</dbReference>
<dbReference type="SMART" id="SM00612">
    <property type="entry name" value="Kelch"/>
    <property type="match status" value="4"/>
</dbReference>
<accession>A0A6F9DGL8</accession>